<comment type="similarity">
    <text evidence="3">Belongs to the Nudix hydrolase family. NudC subfamily.</text>
</comment>
<dbReference type="SUPFAM" id="SSF55811">
    <property type="entry name" value="Nudix"/>
    <property type="match status" value="1"/>
</dbReference>
<keyword evidence="8" id="KW-0520">NAD</keyword>
<comment type="cofactor">
    <cofactor evidence="1">
        <name>Mg(2+)</name>
        <dbReference type="ChEBI" id="CHEBI:18420"/>
    </cofactor>
</comment>
<comment type="cofactor">
    <cofactor evidence="2">
        <name>Zn(2+)</name>
        <dbReference type="ChEBI" id="CHEBI:29105"/>
    </cofactor>
</comment>
<dbReference type="Gene3D" id="3.90.79.10">
    <property type="entry name" value="Nucleoside Triphosphate Pyrophosphohydrolase"/>
    <property type="match status" value="1"/>
</dbReference>
<keyword evidence="5" id="KW-0479">Metal-binding</keyword>
<evidence type="ECO:0000313" key="11">
    <source>
        <dbReference type="EMBL" id="MDY5132870.1"/>
    </source>
</evidence>
<keyword evidence="12" id="KW-1185">Reference proteome</keyword>
<feature type="domain" description="Nudix hydrolase" evidence="10">
    <location>
        <begin position="211"/>
        <end position="339"/>
    </location>
</feature>
<dbReference type="PANTHER" id="PTHR42904:SF6">
    <property type="entry name" value="NAD-CAPPED RNA HYDROLASE NUDT12"/>
    <property type="match status" value="1"/>
</dbReference>
<dbReference type="CDD" id="cd03429">
    <property type="entry name" value="NUDIX_NADH_pyrophosphatase_Nudt13"/>
    <property type="match status" value="1"/>
</dbReference>
<evidence type="ECO:0000256" key="8">
    <source>
        <dbReference type="ARBA" id="ARBA00023027"/>
    </source>
</evidence>
<evidence type="ECO:0000313" key="12">
    <source>
        <dbReference type="Proteomes" id="UP001275049"/>
    </source>
</evidence>
<dbReference type="Gene3D" id="3.90.79.20">
    <property type="match status" value="1"/>
</dbReference>
<evidence type="ECO:0000256" key="4">
    <source>
        <dbReference type="ARBA" id="ARBA00012381"/>
    </source>
</evidence>
<evidence type="ECO:0000256" key="3">
    <source>
        <dbReference type="ARBA" id="ARBA00009595"/>
    </source>
</evidence>
<gene>
    <name evidence="11" type="primary">nudC</name>
    <name evidence="11" type="ORF">R6G86_03810</name>
</gene>
<dbReference type="PROSITE" id="PS51462">
    <property type="entry name" value="NUDIX"/>
    <property type="match status" value="1"/>
</dbReference>
<evidence type="ECO:0000259" key="10">
    <source>
        <dbReference type="PROSITE" id="PS51462"/>
    </source>
</evidence>
<dbReference type="EC" id="3.6.1.22" evidence="4"/>
<evidence type="ECO:0000256" key="5">
    <source>
        <dbReference type="ARBA" id="ARBA00022723"/>
    </source>
</evidence>
<protein>
    <recommendedName>
        <fullName evidence="4">NAD(+) diphosphatase</fullName>
        <ecNumber evidence="4">3.6.1.22</ecNumber>
    </recommendedName>
</protein>
<dbReference type="InterPro" id="IPR015797">
    <property type="entry name" value="NUDIX_hydrolase-like_dom_sf"/>
</dbReference>
<reference evidence="11 12" key="1">
    <citation type="submission" date="2023-10" db="EMBL/GenBank/DDBJ databases">
        <title>Whole Genome based description of the genera Actinobaculum and Actinotignum reveals a complex phylogenetic relationship within the species included in the genus Actinotignum.</title>
        <authorList>
            <person name="Jensen C.S."/>
            <person name="Dargis R."/>
            <person name="Kemp M."/>
            <person name="Christensen J.J."/>
        </authorList>
    </citation>
    <scope>NUCLEOTIDE SEQUENCE [LARGE SCALE GENOMIC DNA]</scope>
    <source>
        <strain evidence="11 12">SLA_B974</strain>
    </source>
</reference>
<dbReference type="InterPro" id="IPR050241">
    <property type="entry name" value="NAD-cap_RNA_hydrolase_NudC"/>
</dbReference>
<sequence>MEKHSNIGEMIGNSLFSLLANVDIRRGEELRTDAEALGKICVSPQARYLFVSDYTVAVDEKSPVFSPRFFTYSEVEQNGIFRETLGNANYLGSVDDLHYFSCDTTTIVRNLREKALLAGIEAKKLSDGGCRPKTRDRVLHPDTEIWGGLAWGSIRNLAPEWTPAEAGLAVEAVALNNMWRSARFCAECGAKIEVQNSGWNGACQRGHLLFPRTDLAVIMAITDDDDRLLLAHNGNWEQGRYSVVAGFVEAGETPEAAVRREVFEETQIRVGEVTYAGSQPWPFPKSLMLGYRGRVAQGASTRVIPDGVEITEAAFFSREEFMVALEERRVMVPGRSSIAYMLISDWAGEDLTRFISW</sequence>
<dbReference type="InterPro" id="IPR049734">
    <property type="entry name" value="NudC-like_C"/>
</dbReference>
<organism evidence="11 12">
    <name type="scientific">Actinotignum urinale</name>
    <dbReference type="NCBI Taxonomy" id="190146"/>
    <lineage>
        <taxon>Bacteria</taxon>
        <taxon>Bacillati</taxon>
        <taxon>Actinomycetota</taxon>
        <taxon>Actinomycetes</taxon>
        <taxon>Actinomycetales</taxon>
        <taxon>Actinomycetaceae</taxon>
        <taxon>Actinotignum</taxon>
    </lineage>
</organism>
<evidence type="ECO:0000256" key="7">
    <source>
        <dbReference type="ARBA" id="ARBA00022842"/>
    </source>
</evidence>
<dbReference type="PANTHER" id="PTHR42904">
    <property type="entry name" value="NUDIX HYDROLASE, NUDC SUBFAMILY"/>
    <property type="match status" value="1"/>
</dbReference>
<dbReference type="NCBIfam" id="NF001299">
    <property type="entry name" value="PRK00241.1"/>
    <property type="match status" value="1"/>
</dbReference>
<evidence type="ECO:0000256" key="1">
    <source>
        <dbReference type="ARBA" id="ARBA00001946"/>
    </source>
</evidence>
<dbReference type="EMBL" id="JAWNGA010000005">
    <property type="protein sequence ID" value="MDY5132870.1"/>
    <property type="molecule type" value="Genomic_DNA"/>
</dbReference>
<comment type="catalytic activity">
    <reaction evidence="9">
        <text>a 5'-end NAD(+)-phospho-ribonucleoside in mRNA + H2O = a 5'-end phospho-adenosine-phospho-ribonucleoside in mRNA + beta-nicotinamide D-ribonucleotide + 2 H(+)</text>
        <dbReference type="Rhea" id="RHEA:60876"/>
        <dbReference type="Rhea" id="RHEA-COMP:15698"/>
        <dbReference type="Rhea" id="RHEA-COMP:15719"/>
        <dbReference type="ChEBI" id="CHEBI:14649"/>
        <dbReference type="ChEBI" id="CHEBI:15377"/>
        <dbReference type="ChEBI" id="CHEBI:15378"/>
        <dbReference type="ChEBI" id="CHEBI:144029"/>
        <dbReference type="ChEBI" id="CHEBI:144051"/>
    </reaction>
    <physiologicalReaction direction="left-to-right" evidence="9">
        <dbReference type="Rhea" id="RHEA:60877"/>
    </physiologicalReaction>
</comment>
<dbReference type="InterPro" id="IPR000086">
    <property type="entry name" value="NUDIX_hydrolase_dom"/>
</dbReference>
<keyword evidence="7" id="KW-0460">Magnesium</keyword>
<evidence type="ECO:0000256" key="6">
    <source>
        <dbReference type="ARBA" id="ARBA00022801"/>
    </source>
</evidence>
<proteinExistence type="inferred from homology"/>
<name>A0ABU5G695_9ACTO</name>
<dbReference type="RefSeq" id="WP_320755112.1">
    <property type="nucleotide sequence ID" value="NZ_JAWNGA010000005.1"/>
</dbReference>
<comment type="caution">
    <text evidence="11">The sequence shown here is derived from an EMBL/GenBank/DDBJ whole genome shotgun (WGS) entry which is preliminary data.</text>
</comment>
<evidence type="ECO:0000256" key="9">
    <source>
        <dbReference type="ARBA" id="ARBA00023679"/>
    </source>
</evidence>
<evidence type="ECO:0000256" key="2">
    <source>
        <dbReference type="ARBA" id="ARBA00001947"/>
    </source>
</evidence>
<keyword evidence="6 11" id="KW-0378">Hydrolase</keyword>
<accession>A0ABU5G695</accession>
<dbReference type="Proteomes" id="UP001275049">
    <property type="component" value="Unassembled WGS sequence"/>
</dbReference>
<dbReference type="GO" id="GO:0016787">
    <property type="term" value="F:hydrolase activity"/>
    <property type="evidence" value="ECO:0007669"/>
    <property type="project" value="UniProtKB-KW"/>
</dbReference>
<dbReference type="Pfam" id="PF00293">
    <property type="entry name" value="NUDIX"/>
    <property type="match status" value="1"/>
</dbReference>